<dbReference type="Proteomes" id="UP000198771">
    <property type="component" value="Unassembled WGS sequence"/>
</dbReference>
<dbReference type="Gene3D" id="2.20.130.10">
    <property type="entry name" value="CAC2371-like domains"/>
    <property type="match status" value="1"/>
</dbReference>
<dbReference type="STRING" id="617002.SAMN05660653_00595"/>
<feature type="domain" description="Methyltransferase" evidence="1">
    <location>
        <begin position="48"/>
        <end position="136"/>
    </location>
</feature>
<protein>
    <submittedName>
        <fullName evidence="2">Methyltransferase domain-containing protein</fullName>
    </submittedName>
</protein>
<keyword evidence="3" id="KW-1185">Reference proteome</keyword>
<dbReference type="InterPro" id="IPR041698">
    <property type="entry name" value="Methyltransf_25"/>
</dbReference>
<dbReference type="GO" id="GO:0032259">
    <property type="term" value="P:methylation"/>
    <property type="evidence" value="ECO:0007669"/>
    <property type="project" value="UniProtKB-KW"/>
</dbReference>
<dbReference type="EMBL" id="FMXO01000003">
    <property type="protein sequence ID" value="SDB12385.1"/>
    <property type="molecule type" value="Genomic_DNA"/>
</dbReference>
<evidence type="ECO:0000313" key="3">
    <source>
        <dbReference type="Proteomes" id="UP000198771"/>
    </source>
</evidence>
<reference evidence="2 3" key="1">
    <citation type="submission" date="2016-10" db="EMBL/GenBank/DDBJ databases">
        <authorList>
            <person name="de Groot N.N."/>
        </authorList>
    </citation>
    <scope>NUCLEOTIDE SEQUENCE [LARGE SCALE GENOMIC DNA]</scope>
    <source>
        <strain evidence="2 3">ASO4-2</strain>
    </source>
</reference>
<dbReference type="CDD" id="cd02440">
    <property type="entry name" value="AdoMet_MTases"/>
    <property type="match status" value="1"/>
</dbReference>
<evidence type="ECO:0000259" key="1">
    <source>
        <dbReference type="Pfam" id="PF13649"/>
    </source>
</evidence>
<dbReference type="InterPro" id="IPR029063">
    <property type="entry name" value="SAM-dependent_MTases_sf"/>
</dbReference>
<dbReference type="Pfam" id="PF13649">
    <property type="entry name" value="Methyltransf_25"/>
    <property type="match status" value="1"/>
</dbReference>
<organism evidence="2 3">
    <name type="scientific">Desulfonatronum thiosulfatophilum</name>
    <dbReference type="NCBI Taxonomy" id="617002"/>
    <lineage>
        <taxon>Bacteria</taxon>
        <taxon>Pseudomonadati</taxon>
        <taxon>Thermodesulfobacteriota</taxon>
        <taxon>Desulfovibrionia</taxon>
        <taxon>Desulfovibrionales</taxon>
        <taxon>Desulfonatronaceae</taxon>
        <taxon>Desulfonatronum</taxon>
    </lineage>
</organism>
<evidence type="ECO:0000313" key="2">
    <source>
        <dbReference type="EMBL" id="SDB12385.1"/>
    </source>
</evidence>
<name>A0A1G6AVI4_9BACT</name>
<dbReference type="RefSeq" id="WP_167353011.1">
    <property type="nucleotide sequence ID" value="NZ_FMXO01000003.1"/>
</dbReference>
<dbReference type="AlphaFoldDB" id="A0A1G6AVI4"/>
<keyword evidence="2" id="KW-0808">Transferase</keyword>
<sequence length="253" mass="28863">MSEKPRLYADLAWLWPMWGDHRDEYARYSAHITRLIRQYARRPVASLLDISCGGGKNVFNLKHAFQVTGLDLSPVMLNLASSLNPECEFIIGDMRTFSLDRKFDAVVMDDGISYMLNRTDLAEAMGNAFSHLEPGGVLIATPDVTTETFRQNLTTCTPGVREYQPEGVDVVFVQNVYDPDPRDEQYESTMIYLIREHGRLRVETDRHVLGIFSRNVWMQVLIDVGFEVHCEAFTDGENEYIMFACVKKSDATC</sequence>
<proteinExistence type="predicted"/>
<gene>
    <name evidence="2" type="ORF">SAMN05660653_00595</name>
</gene>
<dbReference type="PANTHER" id="PTHR43591">
    <property type="entry name" value="METHYLTRANSFERASE"/>
    <property type="match status" value="1"/>
</dbReference>
<dbReference type="Gene3D" id="3.40.50.150">
    <property type="entry name" value="Vaccinia Virus protein VP39"/>
    <property type="match status" value="1"/>
</dbReference>
<accession>A0A1G6AVI4</accession>
<dbReference type="GO" id="GO:0008168">
    <property type="term" value="F:methyltransferase activity"/>
    <property type="evidence" value="ECO:0007669"/>
    <property type="project" value="UniProtKB-KW"/>
</dbReference>
<dbReference type="SUPFAM" id="SSF53335">
    <property type="entry name" value="S-adenosyl-L-methionine-dependent methyltransferases"/>
    <property type="match status" value="1"/>
</dbReference>
<keyword evidence="2" id="KW-0489">Methyltransferase</keyword>